<sequence length="100" mass="11606">MLCVTVNQFMQPSWMQRMSLPDNYIYIKRPSRNGTNPNPNSCRPVHTRCVTTVHRHAYPPGAFFWSLCAPLWDLALSLSHWPSSELSILAKYINRVDLFL</sequence>
<accession>A0A1B7MKD1</accession>
<dbReference type="EMBL" id="KV448845">
    <property type="protein sequence ID" value="OAX33065.1"/>
    <property type="molecule type" value="Genomic_DNA"/>
</dbReference>
<evidence type="ECO:0000313" key="2">
    <source>
        <dbReference type="Proteomes" id="UP000092154"/>
    </source>
</evidence>
<name>A0A1B7MKD1_9AGAM</name>
<dbReference type="Proteomes" id="UP000092154">
    <property type="component" value="Unassembled WGS sequence"/>
</dbReference>
<reference evidence="1 2" key="1">
    <citation type="submission" date="2016-06" db="EMBL/GenBank/DDBJ databases">
        <title>Comparative genomics of the ectomycorrhizal sister species Rhizopogon vinicolor and Rhizopogon vesiculosus (Basidiomycota: Boletales) reveals a divergence of the mating type B locus.</title>
        <authorList>
            <consortium name="DOE Joint Genome Institute"/>
            <person name="Mujic A.B."/>
            <person name="Kuo A."/>
            <person name="Tritt A."/>
            <person name="Lipzen A."/>
            <person name="Chen C."/>
            <person name="Johnson J."/>
            <person name="Sharma A."/>
            <person name="Barry K."/>
            <person name="Grigoriev I.V."/>
            <person name="Spatafora J.W."/>
        </authorList>
    </citation>
    <scope>NUCLEOTIDE SEQUENCE [LARGE SCALE GENOMIC DNA]</scope>
    <source>
        <strain evidence="1 2">AM-OR11-026</strain>
    </source>
</reference>
<dbReference type="InParanoid" id="A0A1B7MKD1"/>
<keyword evidence="2" id="KW-1185">Reference proteome</keyword>
<gene>
    <name evidence="1" type="ORF">K503DRAFT_556601</name>
</gene>
<organism evidence="1 2">
    <name type="scientific">Rhizopogon vinicolor AM-OR11-026</name>
    <dbReference type="NCBI Taxonomy" id="1314800"/>
    <lineage>
        <taxon>Eukaryota</taxon>
        <taxon>Fungi</taxon>
        <taxon>Dikarya</taxon>
        <taxon>Basidiomycota</taxon>
        <taxon>Agaricomycotina</taxon>
        <taxon>Agaricomycetes</taxon>
        <taxon>Agaricomycetidae</taxon>
        <taxon>Boletales</taxon>
        <taxon>Suillineae</taxon>
        <taxon>Rhizopogonaceae</taxon>
        <taxon>Rhizopogon</taxon>
    </lineage>
</organism>
<dbReference type="AlphaFoldDB" id="A0A1B7MKD1"/>
<evidence type="ECO:0000313" key="1">
    <source>
        <dbReference type="EMBL" id="OAX33065.1"/>
    </source>
</evidence>
<protein>
    <submittedName>
        <fullName evidence="1">Uncharacterized protein</fullName>
    </submittedName>
</protein>
<proteinExistence type="predicted"/>